<dbReference type="PROSITE" id="PS50005">
    <property type="entry name" value="TPR"/>
    <property type="match status" value="7"/>
</dbReference>
<feature type="repeat" description="TPR" evidence="3">
    <location>
        <begin position="528"/>
        <end position="561"/>
    </location>
</feature>
<dbReference type="Pfam" id="PF13374">
    <property type="entry name" value="TPR_10"/>
    <property type="match status" value="1"/>
</dbReference>
<dbReference type="Gene3D" id="3.90.176.10">
    <property type="entry name" value="Toxin ADP-ribosyltransferase, Chain A, domain 1"/>
    <property type="match status" value="1"/>
</dbReference>
<dbReference type="InterPro" id="IPR019734">
    <property type="entry name" value="TPR_rpt"/>
</dbReference>
<feature type="repeat" description="TPR" evidence="3">
    <location>
        <begin position="945"/>
        <end position="978"/>
    </location>
</feature>
<dbReference type="SUPFAM" id="SSF56399">
    <property type="entry name" value="ADP-ribosylation"/>
    <property type="match status" value="1"/>
</dbReference>
<proteinExistence type="predicted"/>
<evidence type="ECO:0000313" key="4">
    <source>
        <dbReference type="EMBL" id="CAF1481950.1"/>
    </source>
</evidence>
<evidence type="ECO:0000256" key="1">
    <source>
        <dbReference type="ARBA" id="ARBA00022737"/>
    </source>
</evidence>
<dbReference type="InterPro" id="IPR011990">
    <property type="entry name" value="TPR-like_helical_dom_sf"/>
</dbReference>
<dbReference type="Pfam" id="PF13432">
    <property type="entry name" value="TPR_16"/>
    <property type="match status" value="1"/>
</dbReference>
<dbReference type="Pfam" id="PF13424">
    <property type="entry name" value="TPR_12"/>
    <property type="match status" value="3"/>
</dbReference>
<evidence type="ECO:0000313" key="6">
    <source>
        <dbReference type="Proteomes" id="UP000663832"/>
    </source>
</evidence>
<feature type="repeat" description="TPR" evidence="3">
    <location>
        <begin position="1065"/>
        <end position="1098"/>
    </location>
</feature>
<organism evidence="4 7">
    <name type="scientific">Adineta steineri</name>
    <dbReference type="NCBI Taxonomy" id="433720"/>
    <lineage>
        <taxon>Eukaryota</taxon>
        <taxon>Metazoa</taxon>
        <taxon>Spiralia</taxon>
        <taxon>Gnathifera</taxon>
        <taxon>Rotifera</taxon>
        <taxon>Eurotatoria</taxon>
        <taxon>Bdelloidea</taxon>
        <taxon>Adinetida</taxon>
        <taxon>Adinetidae</taxon>
        <taxon>Adineta</taxon>
    </lineage>
</organism>
<feature type="repeat" description="TPR" evidence="3">
    <location>
        <begin position="655"/>
        <end position="688"/>
    </location>
</feature>
<dbReference type="Proteomes" id="UP000663832">
    <property type="component" value="Unassembled WGS sequence"/>
</dbReference>
<feature type="repeat" description="TPR" evidence="3">
    <location>
        <begin position="982"/>
        <end position="1015"/>
    </location>
</feature>
<dbReference type="PROSITE" id="PS51996">
    <property type="entry name" value="TR_MART"/>
    <property type="match status" value="1"/>
</dbReference>
<dbReference type="PANTHER" id="PTHR45641">
    <property type="entry name" value="TETRATRICOPEPTIDE REPEAT PROTEIN (AFU_ORTHOLOGUE AFUA_6G03870)"/>
    <property type="match status" value="1"/>
</dbReference>
<feature type="repeat" description="TPR" evidence="3">
    <location>
        <begin position="470"/>
        <end position="503"/>
    </location>
</feature>
<protein>
    <submittedName>
        <fullName evidence="4">Uncharacterized protein</fullName>
    </submittedName>
</protein>
<feature type="repeat" description="TPR" evidence="3">
    <location>
        <begin position="1023"/>
        <end position="1056"/>
    </location>
</feature>
<dbReference type="SUPFAM" id="SSF48452">
    <property type="entry name" value="TPR-like"/>
    <property type="match status" value="5"/>
</dbReference>
<dbReference type="EMBL" id="CAJNOI010002562">
    <property type="protein sequence ID" value="CAF1481950.1"/>
    <property type="molecule type" value="Genomic_DNA"/>
</dbReference>
<dbReference type="PANTHER" id="PTHR45641:SF19">
    <property type="entry name" value="NEPHROCYSTIN-3"/>
    <property type="match status" value="1"/>
</dbReference>
<dbReference type="Gene3D" id="1.25.40.10">
    <property type="entry name" value="Tetratricopeptide repeat domain"/>
    <property type="match status" value="5"/>
</dbReference>
<sequence length="1297" mass="151020">MCASPCLKTLRNNIESSNNIQQYHNHRIISNNVDISLSWLDKNTCLEDDDDVCETKRILQDIKAAASFHTNSDDLIKSIDTNPEKIVFLVISGIEAANTTTFQTIHALKQIDSIFVYCLEKQIYEPLRMCQSYSKIVDIFNTQDELCSSIKKTLDDLNKQFAAFTLFNQKQKSMRNLTKDSICFLWYQLLKDILWKMPRTDDWKIRMVEKCRDYYRGSAHDLKHIGEFETQYQSSDAAKWYSKDTFLYKLINQALRTEDIDGLYTLRYYIEDLCASLKNKYEQFKQLQIELEMPDLTLYRGLRLDRDQLLKLKMNEGNLISTNGFLSASRSMDVAKFYAGWDVSIQTTTDTTEPVLFIINMDVNENKVIVADITAESLMPDELEVLFDLGSIFQINTIIEDDTQKPSKWTINMTASNDGDKILNDYILFKREELEEFDVNILFGEFLYDMGEYHKAERYFENLLSIEDTVQLRYSLGTIYTLKGEYSKALNYFQSAYDRNREILVSMVSESDDIFDIEGTHNMTTQIARTLVGIANVYFHTDNFDEALSNYTDALEIYKTALPDQNIPHIGICLQNMGLIYEERGFHDDAMNSFLRANEIYSTTLPDNHPGKAGLLLNIGNVYKLQNKNDLALKSYTDALNMLKKIYPIKHLSITECINNIGLVYMSSNQYDDALKFFLECLENLDESVLSITQQTVYADIYANTAAIYEKKGSICDAIRYYEQSLLIHETVIKKDGLTVEYLNSDILDEREKEKHSLADLFAYLENLKEGYPNGHPQIARCLRAIAKTLSNDKKYQDALQYYNQLLEIYNKSHPIEYLNLSECLKDVSLIHLAENNYIPALDYAINSYNILQKVFSSKHPEIKITWLFGPKKWSFVPRKWSLVPKKWSFIPQTKLNFSSEKATSSTNFNSDHIRKKIFYLYYHEDKYQEALNVVISVPVQFEDEELETILGQIYLKLGQFDQSIIHSRNALRLSSSDSNTARCYTQLGHAYISQHDDTNAIVYYEKSLEILRRDISDEDILADVLVNMGTIYMNQNHYDDSLLHYLEALNIKKKTDPENKTLIGTINSCVGKLFLKQNNYDEALEYYLQSLEILKNSESNIEIAKIHEAIGVIYHQNQNLEISLKHLLIGLELYEKFKLTENDSQLENILGIVAKVYYDKQDFRMALIYYKRSLAIADENDSSSLVSLLYNICQTHFQMNNVEYGVRYLQQCIEIQETLVDDENDEDLITYKQILSFTQLLLDAKKRKRKLKYKRMFHKRHYQRRKKKYVLKVPVEYSSLIEQFCEQSESSTNQQN</sequence>
<keyword evidence="2 3" id="KW-0802">TPR repeat</keyword>
<evidence type="ECO:0000256" key="2">
    <source>
        <dbReference type="ARBA" id="ARBA00022803"/>
    </source>
</evidence>
<dbReference type="OrthoDB" id="9991317at2759"/>
<evidence type="ECO:0000313" key="7">
    <source>
        <dbReference type="Proteomes" id="UP000663877"/>
    </source>
</evidence>
<accession>A0A815RYH8</accession>
<keyword evidence="1" id="KW-0677">Repeat</keyword>
<evidence type="ECO:0000256" key="3">
    <source>
        <dbReference type="PROSITE-ProRule" id="PRU00339"/>
    </source>
</evidence>
<gene>
    <name evidence="4" type="ORF">BJG266_LOCUS42116</name>
    <name evidence="5" type="ORF">QVE165_LOCUS58982</name>
</gene>
<dbReference type="EMBL" id="CAJNOM010002882">
    <property type="protein sequence ID" value="CAF1638819.1"/>
    <property type="molecule type" value="Genomic_DNA"/>
</dbReference>
<name>A0A815RYH8_9BILA</name>
<evidence type="ECO:0000313" key="5">
    <source>
        <dbReference type="EMBL" id="CAF1638819.1"/>
    </source>
</evidence>
<comment type="caution">
    <text evidence="4">The sequence shown here is derived from an EMBL/GenBank/DDBJ whole genome shotgun (WGS) entry which is preliminary data.</text>
</comment>
<dbReference type="Proteomes" id="UP000663877">
    <property type="component" value="Unassembled WGS sequence"/>
</dbReference>
<dbReference type="SMART" id="SM00028">
    <property type="entry name" value="TPR"/>
    <property type="match status" value="15"/>
</dbReference>
<keyword evidence="6" id="KW-1185">Reference proteome</keyword>
<reference evidence="4" key="1">
    <citation type="submission" date="2021-02" db="EMBL/GenBank/DDBJ databases">
        <authorList>
            <person name="Nowell W R."/>
        </authorList>
    </citation>
    <scope>NUCLEOTIDE SEQUENCE</scope>
</reference>